<dbReference type="InterPro" id="IPR051474">
    <property type="entry name" value="Anti-sigma-K/W_factor"/>
</dbReference>
<dbReference type="GO" id="GO:0016989">
    <property type="term" value="F:sigma factor antagonist activity"/>
    <property type="evidence" value="ECO:0007669"/>
    <property type="project" value="TreeGrafter"/>
</dbReference>
<evidence type="ECO:0000313" key="14">
    <source>
        <dbReference type="Proteomes" id="UP000620591"/>
    </source>
</evidence>
<evidence type="ECO:0000256" key="6">
    <source>
        <dbReference type="ARBA" id="ARBA00023015"/>
    </source>
</evidence>
<evidence type="ECO:0000256" key="7">
    <source>
        <dbReference type="ARBA" id="ARBA00023136"/>
    </source>
</evidence>
<evidence type="ECO:0000313" key="13">
    <source>
        <dbReference type="EMBL" id="MBC9225064.1"/>
    </source>
</evidence>
<evidence type="ECO:0000256" key="1">
    <source>
        <dbReference type="ARBA" id="ARBA00004167"/>
    </source>
</evidence>
<keyword evidence="5" id="KW-1133">Transmembrane helix</keyword>
<dbReference type="EMBL" id="JACTVM010000001">
    <property type="protein sequence ID" value="MBC9225064.1"/>
    <property type="molecule type" value="Genomic_DNA"/>
</dbReference>
<keyword evidence="8" id="KW-0804">Transcription</keyword>
<dbReference type="Gene3D" id="1.10.10.1320">
    <property type="entry name" value="Anti-sigma factor, zinc-finger domain"/>
    <property type="match status" value="1"/>
</dbReference>
<evidence type="ECO:0000256" key="2">
    <source>
        <dbReference type="ARBA" id="ARBA00004236"/>
    </source>
</evidence>
<dbReference type="Pfam" id="PF22618">
    <property type="entry name" value="RskA_N"/>
    <property type="match status" value="1"/>
</dbReference>
<comment type="subcellular location">
    <subcellularLocation>
        <location evidence="2">Cell membrane</location>
    </subcellularLocation>
    <subcellularLocation>
        <location evidence="1">Membrane</location>
        <topology evidence="1">Single-pass membrane protein</topology>
    </subcellularLocation>
</comment>
<dbReference type="AlphaFoldDB" id="A0A8I0ET44"/>
<name>A0A8I0ET44_9ACTN</name>
<dbReference type="RefSeq" id="WP_187768422.1">
    <property type="nucleotide sequence ID" value="NZ_JACTVM010000001.1"/>
</dbReference>
<dbReference type="PANTHER" id="PTHR37461">
    <property type="entry name" value="ANTI-SIGMA-K FACTOR RSKA"/>
    <property type="match status" value="1"/>
</dbReference>
<reference evidence="13" key="1">
    <citation type="submission" date="2020-09" db="EMBL/GenBank/DDBJ databases">
        <title>Novel species in genus Aeromicrobium.</title>
        <authorList>
            <person name="Zhang G."/>
        </authorList>
    </citation>
    <scope>NUCLEOTIDE SEQUENCE</scope>
    <source>
        <strain evidence="13">Zg-636</strain>
    </source>
</reference>
<evidence type="ECO:0000256" key="4">
    <source>
        <dbReference type="ARBA" id="ARBA00022692"/>
    </source>
</evidence>
<evidence type="ECO:0000256" key="3">
    <source>
        <dbReference type="ARBA" id="ARBA00022475"/>
    </source>
</evidence>
<comment type="caution">
    <text evidence="13">The sequence shown here is derived from an EMBL/GenBank/DDBJ whole genome shotgun (WGS) entry which is preliminary data.</text>
</comment>
<accession>A0A8I0ET44</accession>
<evidence type="ECO:0000256" key="8">
    <source>
        <dbReference type="ARBA" id="ARBA00023163"/>
    </source>
</evidence>
<keyword evidence="7" id="KW-0472">Membrane</keyword>
<proteinExistence type="predicted"/>
<keyword evidence="3" id="KW-1003">Cell membrane</keyword>
<evidence type="ECO:0000256" key="10">
    <source>
        <dbReference type="ARBA" id="ARBA00030803"/>
    </source>
</evidence>
<evidence type="ECO:0000256" key="5">
    <source>
        <dbReference type="ARBA" id="ARBA00022989"/>
    </source>
</evidence>
<feature type="domain" description="Anti-sigma K factor RskA C-terminal" evidence="11">
    <location>
        <begin position="94"/>
        <end position="229"/>
    </location>
</feature>
<dbReference type="GO" id="GO:0005886">
    <property type="term" value="C:plasma membrane"/>
    <property type="evidence" value="ECO:0007669"/>
    <property type="project" value="UniProtKB-SubCell"/>
</dbReference>
<sequence length="234" mass="24588">MSDVHALSGAYALDAVTDIERQQFERHLAGCDICTEEVASLREAAAELSALTVEEPPRELRGSVLSALSEVRQLPPVVRHRPAPARRSPQRLLVAAAAAVVVVGVGVGVARPWQDDPGSGQTVSVADRVMRAADAQRITLEFEGGAKATVVRSPSVGRAVLVTRDMPPPPKGHSYVVWLQQGDAMVNAGAMAQSPDQTVLLSGDAATASAAGVTVESNPDVDEPTQDPIALFEF</sequence>
<gene>
    <name evidence="13" type="ORF">IBG24_01890</name>
</gene>
<organism evidence="13 14">
    <name type="scientific">Aeromicrobium senzhongii</name>
    <dbReference type="NCBI Taxonomy" id="2663859"/>
    <lineage>
        <taxon>Bacteria</taxon>
        <taxon>Bacillati</taxon>
        <taxon>Actinomycetota</taxon>
        <taxon>Actinomycetes</taxon>
        <taxon>Propionibacteriales</taxon>
        <taxon>Nocardioidaceae</taxon>
        <taxon>Aeromicrobium</taxon>
    </lineage>
</organism>
<evidence type="ECO:0000259" key="12">
    <source>
        <dbReference type="Pfam" id="PF22618"/>
    </source>
</evidence>
<dbReference type="InterPro" id="IPR041916">
    <property type="entry name" value="Anti_sigma_zinc_sf"/>
</dbReference>
<dbReference type="InterPro" id="IPR018764">
    <property type="entry name" value="RskA_C"/>
</dbReference>
<dbReference type="PANTHER" id="PTHR37461:SF1">
    <property type="entry name" value="ANTI-SIGMA-K FACTOR RSKA"/>
    <property type="match status" value="1"/>
</dbReference>
<evidence type="ECO:0000256" key="9">
    <source>
        <dbReference type="ARBA" id="ARBA00029829"/>
    </source>
</evidence>
<keyword evidence="4" id="KW-0812">Transmembrane</keyword>
<dbReference type="GO" id="GO:0006417">
    <property type="term" value="P:regulation of translation"/>
    <property type="evidence" value="ECO:0007669"/>
    <property type="project" value="TreeGrafter"/>
</dbReference>
<dbReference type="InterPro" id="IPR053877">
    <property type="entry name" value="RskA_N"/>
</dbReference>
<keyword evidence="6" id="KW-0805">Transcription regulation</keyword>
<dbReference type="Pfam" id="PF10099">
    <property type="entry name" value="RskA_C"/>
    <property type="match status" value="1"/>
</dbReference>
<dbReference type="Proteomes" id="UP000620591">
    <property type="component" value="Unassembled WGS sequence"/>
</dbReference>
<protein>
    <recommendedName>
        <fullName evidence="10">Regulator of SigK</fullName>
    </recommendedName>
    <alternativeName>
        <fullName evidence="9">Sigma-K anti-sigma factor RskA</fullName>
    </alternativeName>
</protein>
<feature type="domain" description="Anti-sigma-K factor RskA N-terminal" evidence="12">
    <location>
        <begin position="6"/>
        <end position="46"/>
    </location>
</feature>
<evidence type="ECO:0000259" key="11">
    <source>
        <dbReference type="Pfam" id="PF10099"/>
    </source>
</evidence>